<evidence type="ECO:0000256" key="3">
    <source>
        <dbReference type="ARBA" id="ARBA00010617"/>
    </source>
</evidence>
<dbReference type="FunFam" id="1.10.630.10:FF:000033">
    <property type="entry name" value="14-alpha sterol demethylase"/>
    <property type="match status" value="1"/>
</dbReference>
<keyword evidence="8 12" id="KW-0408">Iron</keyword>
<dbReference type="InterPro" id="IPR017972">
    <property type="entry name" value="Cyt_P450_CS"/>
</dbReference>
<evidence type="ECO:0000256" key="4">
    <source>
        <dbReference type="ARBA" id="ARBA00022617"/>
    </source>
</evidence>
<name>A0AAE0U6S6_9PEZI</name>
<evidence type="ECO:0000256" key="6">
    <source>
        <dbReference type="ARBA" id="ARBA00022824"/>
    </source>
</evidence>
<reference evidence="15" key="2">
    <citation type="submission" date="2023-06" db="EMBL/GenBank/DDBJ databases">
        <authorList>
            <consortium name="Lawrence Berkeley National Laboratory"/>
            <person name="Haridas S."/>
            <person name="Hensen N."/>
            <person name="Bonometti L."/>
            <person name="Westerberg I."/>
            <person name="Brannstrom I.O."/>
            <person name="Guillou S."/>
            <person name="Cros-Aarteil S."/>
            <person name="Calhoun S."/>
            <person name="Kuo A."/>
            <person name="Mondo S."/>
            <person name="Pangilinan J."/>
            <person name="Riley R."/>
            <person name="LaButti K."/>
            <person name="Andreopoulos B."/>
            <person name="Lipzen A."/>
            <person name="Chen C."/>
            <person name="Yanf M."/>
            <person name="Daum C."/>
            <person name="Ng V."/>
            <person name="Clum A."/>
            <person name="Steindorff A."/>
            <person name="Ohm R."/>
            <person name="Martin F."/>
            <person name="Silar P."/>
            <person name="Natvig D."/>
            <person name="Lalanne C."/>
            <person name="Gautier V."/>
            <person name="Ament-velasquez S.L."/>
            <person name="Kruys A."/>
            <person name="Hutchinson M.I."/>
            <person name="Powell A.J."/>
            <person name="Barry K."/>
            <person name="Miller A.N."/>
            <person name="Grigoriev I.V."/>
            <person name="Debuchy R."/>
            <person name="Gladieux P."/>
            <person name="Thoren M.H."/>
            <person name="Johannesson H."/>
        </authorList>
    </citation>
    <scope>NUCLEOTIDE SEQUENCE</scope>
    <source>
        <strain evidence="15">CBS 232.78</strain>
    </source>
</reference>
<evidence type="ECO:0000256" key="12">
    <source>
        <dbReference type="PIRSR" id="PIRSR602403-1"/>
    </source>
</evidence>
<keyword evidence="16" id="KW-1185">Reference proteome</keyword>
<evidence type="ECO:0000256" key="2">
    <source>
        <dbReference type="ARBA" id="ARBA00004389"/>
    </source>
</evidence>
<keyword evidence="7 13" id="KW-0560">Oxidoreductase</keyword>
<evidence type="ECO:0000313" key="15">
    <source>
        <dbReference type="EMBL" id="KAK3392992.1"/>
    </source>
</evidence>
<protein>
    <submittedName>
        <fullName evidence="15">Eburicol 14a-demethylase</fullName>
    </submittedName>
</protein>
<dbReference type="AlphaFoldDB" id="A0AAE0U6S6"/>
<accession>A0AAE0U6S6</accession>
<comment type="subcellular location">
    <subcellularLocation>
        <location evidence="2">Endoplasmic reticulum membrane</location>
        <topology evidence="2">Single-pass membrane protein</topology>
    </subcellularLocation>
</comment>
<comment type="cofactor">
    <cofactor evidence="1 12">
        <name>heme</name>
        <dbReference type="ChEBI" id="CHEBI:30413"/>
    </cofactor>
</comment>
<gene>
    <name evidence="15" type="ORF">B0H63DRAFT_385859</name>
</gene>
<feature type="transmembrane region" description="Helical" evidence="14">
    <location>
        <begin position="20"/>
        <end position="41"/>
    </location>
</feature>
<comment type="pathway">
    <text evidence="11">Steroid metabolism; ergosterol biosynthesis.</text>
</comment>
<evidence type="ECO:0000256" key="10">
    <source>
        <dbReference type="ARBA" id="ARBA00023136"/>
    </source>
</evidence>
<dbReference type="Pfam" id="PF00067">
    <property type="entry name" value="p450"/>
    <property type="match status" value="1"/>
</dbReference>
<organism evidence="15 16">
    <name type="scientific">Podospora didyma</name>
    <dbReference type="NCBI Taxonomy" id="330526"/>
    <lineage>
        <taxon>Eukaryota</taxon>
        <taxon>Fungi</taxon>
        <taxon>Dikarya</taxon>
        <taxon>Ascomycota</taxon>
        <taxon>Pezizomycotina</taxon>
        <taxon>Sordariomycetes</taxon>
        <taxon>Sordariomycetidae</taxon>
        <taxon>Sordariales</taxon>
        <taxon>Podosporaceae</taxon>
        <taxon>Podospora</taxon>
    </lineage>
</organism>
<dbReference type="PRINTS" id="PR00385">
    <property type="entry name" value="P450"/>
</dbReference>
<dbReference type="PRINTS" id="PR00465">
    <property type="entry name" value="EP450IV"/>
</dbReference>
<dbReference type="GO" id="GO:0020037">
    <property type="term" value="F:heme binding"/>
    <property type="evidence" value="ECO:0007669"/>
    <property type="project" value="InterPro"/>
</dbReference>
<evidence type="ECO:0000256" key="14">
    <source>
        <dbReference type="SAM" id="Phobius"/>
    </source>
</evidence>
<feature type="transmembrane region" description="Helical" evidence="14">
    <location>
        <begin position="53"/>
        <end position="70"/>
    </location>
</feature>
<evidence type="ECO:0000256" key="9">
    <source>
        <dbReference type="ARBA" id="ARBA00023033"/>
    </source>
</evidence>
<dbReference type="InterPro" id="IPR001128">
    <property type="entry name" value="Cyt_P450"/>
</dbReference>
<dbReference type="InterPro" id="IPR002403">
    <property type="entry name" value="Cyt_P450_E_grp-IV"/>
</dbReference>
<evidence type="ECO:0000256" key="7">
    <source>
        <dbReference type="ARBA" id="ARBA00023002"/>
    </source>
</evidence>
<dbReference type="GO" id="GO:0005506">
    <property type="term" value="F:iron ion binding"/>
    <property type="evidence" value="ECO:0007669"/>
    <property type="project" value="InterPro"/>
</dbReference>
<feature type="binding site" description="axial binding residue" evidence="12">
    <location>
        <position position="467"/>
    </location>
    <ligand>
        <name>heme</name>
        <dbReference type="ChEBI" id="CHEBI:30413"/>
    </ligand>
    <ligandPart>
        <name>Fe</name>
        <dbReference type="ChEBI" id="CHEBI:18248"/>
    </ligandPart>
</feature>
<keyword evidence="5 12" id="KW-0479">Metal-binding</keyword>
<dbReference type="SUPFAM" id="SSF48264">
    <property type="entry name" value="Cytochrome P450"/>
    <property type="match status" value="1"/>
</dbReference>
<dbReference type="EMBL" id="JAULSW010000001">
    <property type="protein sequence ID" value="KAK3392992.1"/>
    <property type="molecule type" value="Genomic_DNA"/>
</dbReference>
<evidence type="ECO:0000256" key="13">
    <source>
        <dbReference type="RuleBase" id="RU000461"/>
    </source>
</evidence>
<dbReference type="Proteomes" id="UP001285441">
    <property type="component" value="Unassembled WGS sequence"/>
</dbReference>
<dbReference type="GO" id="GO:0008398">
    <property type="term" value="F:sterol 14-demethylase activity"/>
    <property type="evidence" value="ECO:0007669"/>
    <property type="project" value="UniProtKB-ARBA"/>
</dbReference>
<evidence type="ECO:0000256" key="8">
    <source>
        <dbReference type="ARBA" id="ARBA00023004"/>
    </source>
</evidence>
<keyword evidence="4 12" id="KW-0349">Heme</keyword>
<dbReference type="InterPro" id="IPR050529">
    <property type="entry name" value="CYP450_sterol_14alpha_dmase"/>
</dbReference>
<dbReference type="CDD" id="cd11042">
    <property type="entry name" value="CYP51-like"/>
    <property type="match status" value="1"/>
</dbReference>
<reference evidence="15" key="1">
    <citation type="journal article" date="2023" name="Mol. Phylogenet. Evol.">
        <title>Genome-scale phylogeny and comparative genomics of the fungal order Sordariales.</title>
        <authorList>
            <person name="Hensen N."/>
            <person name="Bonometti L."/>
            <person name="Westerberg I."/>
            <person name="Brannstrom I.O."/>
            <person name="Guillou S."/>
            <person name="Cros-Aarteil S."/>
            <person name="Calhoun S."/>
            <person name="Haridas S."/>
            <person name="Kuo A."/>
            <person name="Mondo S."/>
            <person name="Pangilinan J."/>
            <person name="Riley R."/>
            <person name="LaButti K."/>
            <person name="Andreopoulos B."/>
            <person name="Lipzen A."/>
            <person name="Chen C."/>
            <person name="Yan M."/>
            <person name="Daum C."/>
            <person name="Ng V."/>
            <person name="Clum A."/>
            <person name="Steindorff A."/>
            <person name="Ohm R.A."/>
            <person name="Martin F."/>
            <person name="Silar P."/>
            <person name="Natvig D.O."/>
            <person name="Lalanne C."/>
            <person name="Gautier V."/>
            <person name="Ament-Velasquez S.L."/>
            <person name="Kruys A."/>
            <person name="Hutchinson M.I."/>
            <person name="Powell A.J."/>
            <person name="Barry K."/>
            <person name="Miller A.N."/>
            <person name="Grigoriev I.V."/>
            <person name="Debuchy R."/>
            <person name="Gladieux P."/>
            <person name="Hiltunen Thoren M."/>
            <person name="Johannesson H."/>
        </authorList>
    </citation>
    <scope>NUCLEOTIDE SEQUENCE</scope>
    <source>
        <strain evidence="15">CBS 232.78</strain>
    </source>
</reference>
<evidence type="ECO:0000256" key="11">
    <source>
        <dbReference type="ARBA" id="ARBA00029435"/>
    </source>
</evidence>
<sequence length="527" mass="59434">MGILQDVGGPLFEQFSRLGTGSQIGVAFASFLFLSVFLNVLQQFLFQKPNEPPIVFHFFPIIGSTITYGMDPPRFFKENREKHGDCFTFILLGKKTTVYLGTQGNEFILNGKIKDVCAEDIYTVLTTPVFGKDVVYDCPNSKLMEQKKFMKIALTTEAFRSYVPKISGEVTSYFKRTADFKGKSGTVNICPKMAQITIFTASHALQGKEIRDKFDETLADLYHDLDMGFSPINFSLHWAPLPWNNRRDHAQRTVAKIYMDTIKSRRARGESDAQDIMYHLMNSEYKNGVKVPDHEIAHMMIALLMAGQHSSSSTSSWIMVRLASRPDIMEELYQEQVRNLGADLPPLQYEDLAKLPLNQAIIKETLRLHAPIHSIMRAVKSPMPVPGTKFVIPTNHVLLAAPGVASVDPQYFPNPELWEPHRWEADSPIAPVMSGEDDGEVIDYGYGLVSKGAKSPYLPFGAGRHRCIGEQFANVQLQTIVAEVVRLFKFRNVDGSDKVIGTDYASLFSRPLEPAMVYWERRDQESN</sequence>
<proteinExistence type="inferred from homology"/>
<keyword evidence="10 14" id="KW-0472">Membrane</keyword>
<keyword evidence="14" id="KW-0812">Transmembrane</keyword>
<keyword evidence="6" id="KW-0256">Endoplasmic reticulum</keyword>
<dbReference type="PROSITE" id="PS00086">
    <property type="entry name" value="CYTOCHROME_P450"/>
    <property type="match status" value="1"/>
</dbReference>
<comment type="caution">
    <text evidence="15">The sequence shown here is derived from an EMBL/GenBank/DDBJ whole genome shotgun (WGS) entry which is preliminary data.</text>
</comment>
<dbReference type="PANTHER" id="PTHR24304:SF2">
    <property type="entry name" value="24-HYDROXYCHOLESTEROL 7-ALPHA-HYDROXYLASE"/>
    <property type="match status" value="1"/>
</dbReference>
<dbReference type="InterPro" id="IPR036396">
    <property type="entry name" value="Cyt_P450_sf"/>
</dbReference>
<dbReference type="Gene3D" id="1.10.630.10">
    <property type="entry name" value="Cytochrome P450"/>
    <property type="match status" value="1"/>
</dbReference>
<dbReference type="GO" id="GO:0005789">
    <property type="term" value="C:endoplasmic reticulum membrane"/>
    <property type="evidence" value="ECO:0007669"/>
    <property type="project" value="UniProtKB-SubCell"/>
</dbReference>
<keyword evidence="9 13" id="KW-0503">Monooxygenase</keyword>
<evidence type="ECO:0000256" key="1">
    <source>
        <dbReference type="ARBA" id="ARBA00001971"/>
    </source>
</evidence>
<evidence type="ECO:0000313" key="16">
    <source>
        <dbReference type="Proteomes" id="UP001285441"/>
    </source>
</evidence>
<evidence type="ECO:0000256" key="5">
    <source>
        <dbReference type="ARBA" id="ARBA00022723"/>
    </source>
</evidence>
<dbReference type="PANTHER" id="PTHR24304">
    <property type="entry name" value="CYTOCHROME P450 FAMILY 7"/>
    <property type="match status" value="1"/>
</dbReference>
<keyword evidence="14" id="KW-1133">Transmembrane helix</keyword>
<comment type="similarity">
    <text evidence="3 13">Belongs to the cytochrome P450 family.</text>
</comment>